<accession>A0ABY1NYP5</accession>
<protein>
    <submittedName>
        <fullName evidence="1">Uncharacterized protein</fullName>
    </submittedName>
</protein>
<organism evidence="1 2">
    <name type="scientific">Algoriphagus winogradskyi</name>
    <dbReference type="NCBI Taxonomy" id="237017"/>
    <lineage>
        <taxon>Bacteria</taxon>
        <taxon>Pseudomonadati</taxon>
        <taxon>Bacteroidota</taxon>
        <taxon>Cytophagia</taxon>
        <taxon>Cytophagales</taxon>
        <taxon>Cyclobacteriaceae</taxon>
        <taxon>Algoriphagus</taxon>
    </lineage>
</organism>
<name>A0ABY1NYP5_9BACT</name>
<evidence type="ECO:0000313" key="1">
    <source>
        <dbReference type="EMBL" id="SMP21385.1"/>
    </source>
</evidence>
<sequence length="44" mass="5259">METIIKAFNIYIVSAFSNYQIFWKQATFNVIEARFNLPILLSFR</sequence>
<comment type="caution">
    <text evidence="1">The sequence shown here is derived from an EMBL/GenBank/DDBJ whole genome shotgun (WGS) entry which is preliminary data.</text>
</comment>
<proteinExistence type="predicted"/>
<keyword evidence="2" id="KW-1185">Reference proteome</keyword>
<dbReference type="EMBL" id="FXUA01000003">
    <property type="protein sequence ID" value="SMP21385.1"/>
    <property type="molecule type" value="Genomic_DNA"/>
</dbReference>
<dbReference type="Proteomes" id="UP001157915">
    <property type="component" value="Unassembled WGS sequence"/>
</dbReference>
<evidence type="ECO:0000313" key="2">
    <source>
        <dbReference type="Proteomes" id="UP001157915"/>
    </source>
</evidence>
<gene>
    <name evidence="1" type="ORF">SAMN06265367_103300</name>
</gene>
<reference evidence="1 2" key="1">
    <citation type="submission" date="2017-05" db="EMBL/GenBank/DDBJ databases">
        <authorList>
            <person name="Varghese N."/>
            <person name="Submissions S."/>
        </authorList>
    </citation>
    <scope>NUCLEOTIDE SEQUENCE [LARGE SCALE GENOMIC DNA]</scope>
    <source>
        <strain evidence="1 2">DSM 15360</strain>
    </source>
</reference>